<proteinExistence type="predicted"/>
<keyword evidence="2" id="KW-1185">Reference proteome</keyword>
<dbReference type="EMBL" id="CAJVPT010000595">
    <property type="protein sequence ID" value="CAG8447372.1"/>
    <property type="molecule type" value="Genomic_DNA"/>
</dbReference>
<dbReference type="Proteomes" id="UP000789525">
    <property type="component" value="Unassembled WGS sequence"/>
</dbReference>
<sequence length="367" mass="40669">MPQNEIYKLKHNFGESTKTALYGVSFNPYDQKEDSVFAVAGGRNIIIAHFDNTKPVALEILQTYVDENEEENYYCCVWSFDPNTGAPWLAVAGAIGLVKILNTSNGSIVQTLTGHGDARNKRNQISSENAIFAFFSEQRLLNSALECDHRYAYCGDFLVSSGMDHAVKIWSLCTPVIKNTIESSIKPKSLSRSQQRQSQTQTCCKSHGHPSTPLFDYRLLATGNQIGQIFLWDLQEIPYLIDSYIEKKKLKSSGVKMDKVVVKKKGGNGSNNKKSKANNDSVSDINDNVSTPRGVNHNDESAGKKVCKPAILADSCDSTIRQVTFSGNRQWMIAVCDDGTVWGWKLNREVSGQAAGSSRYDPMVIDD</sequence>
<organism evidence="1 2">
    <name type="scientific">Acaulospora colombiana</name>
    <dbReference type="NCBI Taxonomy" id="27376"/>
    <lineage>
        <taxon>Eukaryota</taxon>
        <taxon>Fungi</taxon>
        <taxon>Fungi incertae sedis</taxon>
        <taxon>Mucoromycota</taxon>
        <taxon>Glomeromycotina</taxon>
        <taxon>Glomeromycetes</taxon>
        <taxon>Diversisporales</taxon>
        <taxon>Acaulosporaceae</taxon>
        <taxon>Acaulospora</taxon>
    </lineage>
</organism>
<gene>
    <name evidence="1" type="ORF">ACOLOM_LOCUS592</name>
</gene>
<reference evidence="1" key="1">
    <citation type="submission" date="2021-06" db="EMBL/GenBank/DDBJ databases">
        <authorList>
            <person name="Kallberg Y."/>
            <person name="Tangrot J."/>
            <person name="Rosling A."/>
        </authorList>
    </citation>
    <scope>NUCLEOTIDE SEQUENCE</scope>
    <source>
        <strain evidence="1">CL356</strain>
    </source>
</reference>
<evidence type="ECO:0000313" key="2">
    <source>
        <dbReference type="Proteomes" id="UP000789525"/>
    </source>
</evidence>
<evidence type="ECO:0000313" key="1">
    <source>
        <dbReference type="EMBL" id="CAG8447372.1"/>
    </source>
</evidence>
<comment type="caution">
    <text evidence="1">The sequence shown here is derived from an EMBL/GenBank/DDBJ whole genome shotgun (WGS) entry which is preliminary data.</text>
</comment>
<accession>A0ACA9K1Y5</accession>
<protein>
    <submittedName>
        <fullName evidence="1">10565_t:CDS:1</fullName>
    </submittedName>
</protein>
<name>A0ACA9K1Y5_9GLOM</name>